<protein>
    <submittedName>
        <fullName evidence="1">Uncharacterized protein</fullName>
    </submittedName>
</protein>
<dbReference type="OrthoDB" id="120976at2759"/>
<dbReference type="PROSITE" id="PS51450">
    <property type="entry name" value="LRR"/>
    <property type="match status" value="1"/>
</dbReference>
<proteinExistence type="predicted"/>
<dbReference type="AlphaFoldDB" id="A0A2Z7APB3"/>
<dbReference type="PANTHER" id="PTHR47818">
    <property type="entry name" value="RNI-LIKE SUPERFAMILY PROTEIN"/>
    <property type="match status" value="1"/>
</dbReference>
<accession>A0A2Z7APB3</accession>
<sequence length="481" mass="53502">MGKVPRLVDLCMESIRDELLMDFILQYIVREDHLIKSAWCKRKFSDHCQQFGIYARSLRLPNVLCVAETCHLLQTSKLERLELQWIKSADHVDGLCELLRQNCETLKSVDFIHCKLSPNFVDKIWDSLYIKGLQTHGIEHFSIKRSSFLQTDSSPLPVGLIPFLTSGRSLCSLTLCDVYLGRNFAKVVLSTLLDSSASISILDLSENNISGFLSQFRWKSTSCSLGSGKSLQSLQVLNLRNNNLVKDDADCLRPALVHMPNLQYLDLSDNPIEDGIRSLVSYFMEISCRDLPFVDLKLENCELTCNHATQLLGVLSTLKTPLNMLSIKGNHLGSKIGALLGKFMCTGVRGLNFEDVGLGSSGFLLALEEINEELKLVYMNISDNQGGIESAKFIARIISSARELVAIDARYNSMPVESIPVISSGLKAAKGTMEHLDLFGNCFSDQLADYLPLLAEFHAHGKLSLNLSSSAARNVPYDDDP</sequence>
<dbReference type="Proteomes" id="UP000250235">
    <property type="component" value="Unassembled WGS sequence"/>
</dbReference>
<dbReference type="InterPro" id="IPR001611">
    <property type="entry name" value="Leu-rich_rpt"/>
</dbReference>
<dbReference type="EMBL" id="KV013406">
    <property type="protein sequence ID" value="KZV23665.1"/>
    <property type="molecule type" value="Genomic_DNA"/>
</dbReference>
<dbReference type="Gene3D" id="3.80.10.10">
    <property type="entry name" value="Ribonuclease Inhibitor"/>
    <property type="match status" value="2"/>
</dbReference>
<dbReference type="PANTHER" id="PTHR47818:SF2">
    <property type="entry name" value="F-BOX DOMAIN-CONTAINING PROTEIN"/>
    <property type="match status" value="1"/>
</dbReference>
<dbReference type="Pfam" id="PF13855">
    <property type="entry name" value="LRR_8"/>
    <property type="match status" value="1"/>
</dbReference>
<keyword evidence="2" id="KW-1185">Reference proteome</keyword>
<reference evidence="1 2" key="1">
    <citation type="journal article" date="2015" name="Proc. Natl. Acad. Sci. U.S.A.">
        <title>The resurrection genome of Boea hygrometrica: A blueprint for survival of dehydration.</title>
        <authorList>
            <person name="Xiao L."/>
            <person name="Yang G."/>
            <person name="Zhang L."/>
            <person name="Yang X."/>
            <person name="Zhao S."/>
            <person name="Ji Z."/>
            <person name="Zhou Q."/>
            <person name="Hu M."/>
            <person name="Wang Y."/>
            <person name="Chen M."/>
            <person name="Xu Y."/>
            <person name="Jin H."/>
            <person name="Xiao X."/>
            <person name="Hu G."/>
            <person name="Bao F."/>
            <person name="Hu Y."/>
            <person name="Wan P."/>
            <person name="Li L."/>
            <person name="Deng X."/>
            <person name="Kuang T."/>
            <person name="Xiang C."/>
            <person name="Zhu J.K."/>
            <person name="Oliver M.J."/>
            <person name="He Y."/>
        </authorList>
    </citation>
    <scope>NUCLEOTIDE SEQUENCE [LARGE SCALE GENOMIC DNA]</scope>
    <source>
        <strain evidence="2">cv. XS01</strain>
    </source>
</reference>
<organism evidence="1 2">
    <name type="scientific">Dorcoceras hygrometricum</name>
    <dbReference type="NCBI Taxonomy" id="472368"/>
    <lineage>
        <taxon>Eukaryota</taxon>
        <taxon>Viridiplantae</taxon>
        <taxon>Streptophyta</taxon>
        <taxon>Embryophyta</taxon>
        <taxon>Tracheophyta</taxon>
        <taxon>Spermatophyta</taxon>
        <taxon>Magnoliopsida</taxon>
        <taxon>eudicotyledons</taxon>
        <taxon>Gunneridae</taxon>
        <taxon>Pentapetalae</taxon>
        <taxon>asterids</taxon>
        <taxon>lamiids</taxon>
        <taxon>Lamiales</taxon>
        <taxon>Gesneriaceae</taxon>
        <taxon>Didymocarpoideae</taxon>
        <taxon>Trichosporeae</taxon>
        <taxon>Loxocarpinae</taxon>
        <taxon>Dorcoceras</taxon>
    </lineage>
</organism>
<evidence type="ECO:0000313" key="1">
    <source>
        <dbReference type="EMBL" id="KZV23665.1"/>
    </source>
</evidence>
<gene>
    <name evidence="1" type="ORF">F511_06995</name>
</gene>
<name>A0A2Z7APB3_9LAMI</name>
<evidence type="ECO:0000313" key="2">
    <source>
        <dbReference type="Proteomes" id="UP000250235"/>
    </source>
</evidence>
<dbReference type="InterPro" id="IPR032675">
    <property type="entry name" value="LRR_dom_sf"/>
</dbReference>
<dbReference type="SUPFAM" id="SSF52047">
    <property type="entry name" value="RNI-like"/>
    <property type="match status" value="1"/>
</dbReference>